<accession>A0ABQ3ZD56</accession>
<proteinExistence type="predicted"/>
<dbReference type="EMBL" id="BOML01000089">
    <property type="protein sequence ID" value="GIE07780.1"/>
    <property type="molecule type" value="Genomic_DNA"/>
</dbReference>
<dbReference type="Proteomes" id="UP000637628">
    <property type="component" value="Unassembled WGS sequence"/>
</dbReference>
<keyword evidence="2" id="KW-1185">Reference proteome</keyword>
<reference evidence="1 2" key="1">
    <citation type="submission" date="2021-01" db="EMBL/GenBank/DDBJ databases">
        <title>Whole genome shotgun sequence of Actinoplanes durhamensis NBRC 14914.</title>
        <authorList>
            <person name="Komaki H."/>
            <person name="Tamura T."/>
        </authorList>
    </citation>
    <scope>NUCLEOTIDE SEQUENCE [LARGE SCALE GENOMIC DNA]</scope>
    <source>
        <strain evidence="1 2">NBRC 14914</strain>
    </source>
</reference>
<sequence length="153" mass="17074">MNLSIRRGPMLYRTTVVLLTLLFAAAVIGRLATGASARDPYRVPQDGQMESTLGVRFTQAALVGDDGLVEISYVVLDTQRASRFQNDVQHPPVLRNERTGKTAWRAALMKQGHELRPGQTYYILYLNNQNAIKRGDKLEIGTTARKLAHVPVR</sequence>
<protein>
    <submittedName>
        <fullName evidence="1">Uncharacterized protein</fullName>
    </submittedName>
</protein>
<name>A0ABQ3ZD56_9ACTN</name>
<gene>
    <name evidence="1" type="ORF">Adu01nite_91300</name>
</gene>
<dbReference type="RefSeq" id="WP_203735616.1">
    <property type="nucleotide sequence ID" value="NZ_BAAATX010000047.1"/>
</dbReference>
<evidence type="ECO:0000313" key="2">
    <source>
        <dbReference type="Proteomes" id="UP000637628"/>
    </source>
</evidence>
<organism evidence="1 2">
    <name type="scientific">Paractinoplanes durhamensis</name>
    <dbReference type="NCBI Taxonomy" id="113563"/>
    <lineage>
        <taxon>Bacteria</taxon>
        <taxon>Bacillati</taxon>
        <taxon>Actinomycetota</taxon>
        <taxon>Actinomycetes</taxon>
        <taxon>Micromonosporales</taxon>
        <taxon>Micromonosporaceae</taxon>
        <taxon>Paractinoplanes</taxon>
    </lineage>
</organism>
<evidence type="ECO:0000313" key="1">
    <source>
        <dbReference type="EMBL" id="GIE07780.1"/>
    </source>
</evidence>
<comment type="caution">
    <text evidence="1">The sequence shown here is derived from an EMBL/GenBank/DDBJ whole genome shotgun (WGS) entry which is preliminary data.</text>
</comment>